<evidence type="ECO:0000313" key="3">
    <source>
        <dbReference type="EMBL" id="ROZ85204.1"/>
    </source>
</evidence>
<evidence type="ECO:0000256" key="2">
    <source>
        <dbReference type="SAM" id="SignalP"/>
    </source>
</evidence>
<feature type="region of interest" description="Disordered" evidence="1">
    <location>
        <begin position="85"/>
        <end position="112"/>
    </location>
</feature>
<feature type="chain" id="PRO_5047035377" evidence="2">
    <location>
        <begin position="18"/>
        <end position="112"/>
    </location>
</feature>
<dbReference type="EMBL" id="RKKU01000008">
    <property type="protein sequence ID" value="ROZ85204.1"/>
    <property type="molecule type" value="Genomic_DNA"/>
</dbReference>
<evidence type="ECO:0000313" key="4">
    <source>
        <dbReference type="Proteomes" id="UP000275199"/>
    </source>
</evidence>
<name>A0ABX9XL35_9PSED</name>
<gene>
    <name evidence="3" type="ORF">EF096_08750</name>
</gene>
<protein>
    <submittedName>
        <fullName evidence="3">Uncharacterized protein</fullName>
    </submittedName>
</protein>
<feature type="compositionally biased region" description="Low complexity" evidence="1">
    <location>
        <begin position="96"/>
        <end position="105"/>
    </location>
</feature>
<proteinExistence type="predicted"/>
<keyword evidence="4" id="KW-1185">Reference proteome</keyword>
<sequence length="112" mass="12015">MKLSLLVLMLLFLSAMAQQKSVAPFSAERGFVGQLEQLVVAAHSGSLKLQKDSSSRSGAPEPGPSLHWATTSNFDLVLARFDNASTRNSRQRDSSPLAPAYLLPPLRAPPVA</sequence>
<comment type="caution">
    <text evidence="3">The sequence shown here is derived from an EMBL/GenBank/DDBJ whole genome shotgun (WGS) entry which is preliminary data.</text>
</comment>
<evidence type="ECO:0000256" key="1">
    <source>
        <dbReference type="SAM" id="MobiDB-lite"/>
    </source>
</evidence>
<keyword evidence="2" id="KW-0732">Signal</keyword>
<accession>A0ABX9XL35</accession>
<organism evidence="3 4">
    <name type="scientific">Pseudomonas neustonica</name>
    <dbReference type="NCBI Taxonomy" id="2487346"/>
    <lineage>
        <taxon>Bacteria</taxon>
        <taxon>Pseudomonadati</taxon>
        <taxon>Pseudomonadota</taxon>
        <taxon>Gammaproteobacteria</taxon>
        <taxon>Pseudomonadales</taxon>
        <taxon>Pseudomonadaceae</taxon>
        <taxon>Pseudomonas</taxon>
    </lineage>
</organism>
<reference evidence="3 4" key="1">
    <citation type="submission" date="2018-11" db="EMBL/GenBank/DDBJ databases">
        <authorList>
            <person name="Jang G.I."/>
            <person name="Hwang C.Y."/>
        </authorList>
    </citation>
    <scope>NUCLEOTIDE SEQUENCE [LARGE SCALE GENOMIC DNA]</scope>
    <source>
        <strain evidence="3 4">SSM26</strain>
    </source>
</reference>
<feature type="signal peptide" evidence="2">
    <location>
        <begin position="1"/>
        <end position="17"/>
    </location>
</feature>
<dbReference type="Proteomes" id="UP000275199">
    <property type="component" value="Unassembled WGS sequence"/>
</dbReference>
<feature type="region of interest" description="Disordered" evidence="1">
    <location>
        <begin position="47"/>
        <end position="68"/>
    </location>
</feature>